<dbReference type="PANTHER" id="PTHR31465">
    <property type="entry name" value="PROTEIN RTA1-RELATED"/>
    <property type="match status" value="1"/>
</dbReference>
<keyword evidence="4 5" id="KW-0472">Membrane</keyword>
<comment type="subcellular location">
    <subcellularLocation>
        <location evidence="1">Membrane</location>
        <topology evidence="1">Multi-pass membrane protein</topology>
    </subcellularLocation>
</comment>
<dbReference type="InterPro" id="IPR007568">
    <property type="entry name" value="RTA1"/>
</dbReference>
<protein>
    <submittedName>
        <fullName evidence="6">Protein RTA1</fullName>
    </submittedName>
</protein>
<accession>A0AAN6PGW1</accession>
<feature type="transmembrane region" description="Helical" evidence="5">
    <location>
        <begin position="173"/>
        <end position="197"/>
    </location>
</feature>
<evidence type="ECO:0000313" key="6">
    <source>
        <dbReference type="EMBL" id="KAK4038305.1"/>
    </source>
</evidence>
<dbReference type="Pfam" id="PF04479">
    <property type="entry name" value="RTA1"/>
    <property type="match status" value="1"/>
</dbReference>
<dbReference type="Proteomes" id="UP001303115">
    <property type="component" value="Unassembled WGS sequence"/>
</dbReference>
<evidence type="ECO:0000256" key="2">
    <source>
        <dbReference type="ARBA" id="ARBA00022692"/>
    </source>
</evidence>
<dbReference type="PANTHER" id="PTHR31465:SF35">
    <property type="entry name" value="RTA1 DOMAIN PROTEIN-RELATED"/>
    <property type="match status" value="1"/>
</dbReference>
<dbReference type="AlphaFoldDB" id="A0AAN6PGW1"/>
<keyword evidence="3 5" id="KW-1133">Transmembrane helix</keyword>
<gene>
    <name evidence="6" type="ORF">C8A01DRAFT_17597</name>
</gene>
<evidence type="ECO:0000313" key="7">
    <source>
        <dbReference type="Proteomes" id="UP001303115"/>
    </source>
</evidence>
<comment type="caution">
    <text evidence="6">The sequence shown here is derived from an EMBL/GenBank/DDBJ whole genome shotgun (WGS) entry which is preliminary data.</text>
</comment>
<feature type="transmembrane region" description="Helical" evidence="5">
    <location>
        <begin position="33"/>
        <end position="53"/>
    </location>
</feature>
<feature type="transmembrane region" description="Helical" evidence="5">
    <location>
        <begin position="254"/>
        <end position="272"/>
    </location>
</feature>
<dbReference type="EMBL" id="MU854433">
    <property type="protein sequence ID" value="KAK4038305.1"/>
    <property type="molecule type" value="Genomic_DNA"/>
</dbReference>
<feature type="transmembrane region" description="Helical" evidence="5">
    <location>
        <begin position="94"/>
        <end position="115"/>
    </location>
</feature>
<feature type="transmembrane region" description="Helical" evidence="5">
    <location>
        <begin position="135"/>
        <end position="153"/>
    </location>
</feature>
<reference evidence="7" key="1">
    <citation type="journal article" date="2023" name="Mol. Phylogenet. Evol.">
        <title>Genome-scale phylogeny and comparative genomics of the fungal order Sordariales.</title>
        <authorList>
            <person name="Hensen N."/>
            <person name="Bonometti L."/>
            <person name="Westerberg I."/>
            <person name="Brannstrom I.O."/>
            <person name="Guillou S."/>
            <person name="Cros-Aarteil S."/>
            <person name="Calhoun S."/>
            <person name="Haridas S."/>
            <person name="Kuo A."/>
            <person name="Mondo S."/>
            <person name="Pangilinan J."/>
            <person name="Riley R."/>
            <person name="LaButti K."/>
            <person name="Andreopoulos B."/>
            <person name="Lipzen A."/>
            <person name="Chen C."/>
            <person name="Yan M."/>
            <person name="Daum C."/>
            <person name="Ng V."/>
            <person name="Clum A."/>
            <person name="Steindorff A."/>
            <person name="Ohm R.A."/>
            <person name="Martin F."/>
            <person name="Silar P."/>
            <person name="Natvig D.O."/>
            <person name="Lalanne C."/>
            <person name="Gautier V."/>
            <person name="Ament-Velasquez S.L."/>
            <person name="Kruys A."/>
            <person name="Hutchinson M.I."/>
            <person name="Powell A.J."/>
            <person name="Barry K."/>
            <person name="Miller A.N."/>
            <person name="Grigoriev I.V."/>
            <person name="Debuchy R."/>
            <person name="Gladieux P."/>
            <person name="Hiltunen Thoren M."/>
            <person name="Johannesson H."/>
        </authorList>
    </citation>
    <scope>NUCLEOTIDE SEQUENCE [LARGE SCALE GENOMIC DNA]</scope>
    <source>
        <strain evidence="7">CBS 284.82</strain>
    </source>
</reference>
<keyword evidence="2 5" id="KW-0812">Transmembrane</keyword>
<evidence type="ECO:0000256" key="3">
    <source>
        <dbReference type="ARBA" id="ARBA00022989"/>
    </source>
</evidence>
<name>A0AAN6PGW1_9PEZI</name>
<sequence length="338" mass="37765">MASESWILQLRDEANETLAETPKRKYYDYDPSLIVNAIFIGLFAVVTAGHLWLMVRKRTWYFLAFTIGCLFQAGGYGARVVAYTETPVFTLPVYVAQTLLILLAPGLYAASIYMVLGRLIRLLDADKHSPIRVNWLTKLFVLGDVLSFVMQGAGGALRASADTEDEENMGKYIIIGGLAVQLVFFGLFILATVLFHVRITREPTTRSLSVTAPWRQFILVLYATNALIMIRSIFRTVEYAMGRDGPLMQKEVYLFAFDSALMFLVPAIFLYWHPSQILVGYKPVATKKGEDLEGFPMVPAKGGYDSDGSQRTGGLVENALYDPQPNAYVYPSQTGRAY</sequence>
<dbReference type="GO" id="GO:0016020">
    <property type="term" value="C:membrane"/>
    <property type="evidence" value="ECO:0007669"/>
    <property type="project" value="UniProtKB-SubCell"/>
</dbReference>
<evidence type="ECO:0000256" key="1">
    <source>
        <dbReference type="ARBA" id="ARBA00004141"/>
    </source>
</evidence>
<evidence type="ECO:0000256" key="4">
    <source>
        <dbReference type="ARBA" id="ARBA00023136"/>
    </source>
</evidence>
<keyword evidence="7" id="KW-1185">Reference proteome</keyword>
<organism evidence="6 7">
    <name type="scientific">Parachaetomium inaequale</name>
    <dbReference type="NCBI Taxonomy" id="2588326"/>
    <lineage>
        <taxon>Eukaryota</taxon>
        <taxon>Fungi</taxon>
        <taxon>Dikarya</taxon>
        <taxon>Ascomycota</taxon>
        <taxon>Pezizomycotina</taxon>
        <taxon>Sordariomycetes</taxon>
        <taxon>Sordariomycetidae</taxon>
        <taxon>Sordariales</taxon>
        <taxon>Chaetomiaceae</taxon>
        <taxon>Parachaetomium</taxon>
    </lineage>
</organism>
<evidence type="ECO:0000256" key="5">
    <source>
        <dbReference type="SAM" id="Phobius"/>
    </source>
</evidence>
<proteinExistence type="predicted"/>
<feature type="transmembrane region" description="Helical" evidence="5">
    <location>
        <begin position="217"/>
        <end position="234"/>
    </location>
</feature>
<feature type="transmembrane region" description="Helical" evidence="5">
    <location>
        <begin position="60"/>
        <end position="82"/>
    </location>
</feature>